<dbReference type="InterPro" id="IPR013783">
    <property type="entry name" value="Ig-like_fold"/>
</dbReference>
<dbReference type="PANTHER" id="PTHR42715:SF10">
    <property type="entry name" value="BETA-GLUCOSIDASE"/>
    <property type="match status" value="1"/>
</dbReference>
<name>H1LJU0_9LACO</name>
<evidence type="ECO:0000313" key="7">
    <source>
        <dbReference type="Proteomes" id="UP000005025"/>
    </source>
</evidence>
<dbReference type="Proteomes" id="UP000005025">
    <property type="component" value="Unassembled WGS sequence"/>
</dbReference>
<gene>
    <name evidence="6" type="ORF">HMPREF9104_02882</name>
</gene>
<organism evidence="6 7">
    <name type="scientific">Lentilactobacillus kisonensis F0435</name>
    <dbReference type="NCBI Taxonomy" id="797516"/>
    <lineage>
        <taxon>Bacteria</taxon>
        <taxon>Bacillati</taxon>
        <taxon>Bacillota</taxon>
        <taxon>Bacilli</taxon>
        <taxon>Lactobacillales</taxon>
        <taxon>Lactobacillaceae</taxon>
        <taxon>Lentilactobacillus</taxon>
    </lineage>
</organism>
<dbReference type="FunFam" id="2.60.40.10:FF:000495">
    <property type="entry name" value="Periplasmic beta-glucosidase"/>
    <property type="match status" value="1"/>
</dbReference>
<dbReference type="Gene3D" id="2.60.40.10">
    <property type="entry name" value="Immunoglobulins"/>
    <property type="match status" value="1"/>
</dbReference>
<comment type="caution">
    <text evidence="6">The sequence shown here is derived from an EMBL/GenBank/DDBJ whole genome shotgun (WGS) entry which is preliminary data.</text>
</comment>
<dbReference type="Pfam" id="PF01915">
    <property type="entry name" value="Glyco_hydro_3_C"/>
    <property type="match status" value="1"/>
</dbReference>
<keyword evidence="2 4" id="KW-0378">Hydrolase</keyword>
<dbReference type="PATRIC" id="fig|797516.3.peg.2596"/>
<sequence>MKFEHHVMSQLTLEEKAALVSGKDSWYTATIDRLGLAPMMMSDGPSGLRKQLGTPDQTDINESIEAVCFPASALTACSFDREQLNQLGHQLGTAATAEKLGVLLGPGINLKRSPLAGRNFEYFSEDPYLVGELAAAYVKGVQAEGVGVSVKHFAANNRENRRFTSSSNVDERTLRELYLATFEKVVKQANPATIMCSYNAINGTLSSQNRRLLTNILRDEWGFKGLVMSDWGAVADHTAAIKAGLDLEMPGKGDQSVDEIVTAVKNGSLAEADLDRAVSRVLKMIQDWQPADSKQANPYDMEAQHEFARKLATNSFVLLKNENAVLPINKGDKLAVIGELAAHPRYQGSGSSHVNAHRLVTPLETINQVRPDATFVAGYSLTADRIDQAAIAEAVDVAKSADKVIIFAGYPERLESEGFDKTSIDLPANQNQLIEAVSQVNQHVVVVLQNGSAVRTPWADHVAGMLETYLAGEAVGEATWDVLSGKVNPSGKLAETFPLRLEDTPSYLTFDADLQDENYREGLFMGYRYYDKKKQPVQFSFGYGLSYTMFKYTGLQLKVTGDHVSGTVKVKNTGSRSGAEVVQVYVGNRTSQIEKPIKTLANFVKVSLVPGEEKTVSFELDQRAFSWYNPRKADWQVDNGQYDVLIGSSSTDIRLSDTVELDWAPEQQIHIDQSTYIGDLMAQAKFAKAVEQVGLTDVFKKLADDHDPAAKMFRNMPLRAATTMGVTPAKIDKLIEIMNG</sequence>
<dbReference type="RefSeq" id="WP_008858032.1">
    <property type="nucleotide sequence ID" value="NZ_JH591055.1"/>
</dbReference>
<dbReference type="SUPFAM" id="SSF52279">
    <property type="entry name" value="Beta-D-glucan exohydrolase, C-terminal domain"/>
    <property type="match status" value="1"/>
</dbReference>
<dbReference type="SUPFAM" id="SSF51445">
    <property type="entry name" value="(Trans)glycosidases"/>
    <property type="match status" value="1"/>
</dbReference>
<dbReference type="InterPro" id="IPR017853">
    <property type="entry name" value="GH"/>
</dbReference>
<dbReference type="Gene3D" id="3.40.50.1700">
    <property type="entry name" value="Glycoside hydrolase family 3 C-terminal domain"/>
    <property type="match status" value="1"/>
</dbReference>
<evidence type="ECO:0000256" key="1">
    <source>
        <dbReference type="ARBA" id="ARBA00005336"/>
    </source>
</evidence>
<evidence type="ECO:0000313" key="6">
    <source>
        <dbReference type="EMBL" id="EHO48257.1"/>
    </source>
</evidence>
<dbReference type="PRINTS" id="PR00133">
    <property type="entry name" value="GLHYDRLASE3"/>
</dbReference>
<evidence type="ECO:0000259" key="5">
    <source>
        <dbReference type="SMART" id="SM01217"/>
    </source>
</evidence>
<dbReference type="InterPro" id="IPR001764">
    <property type="entry name" value="Glyco_hydro_3_N"/>
</dbReference>
<dbReference type="InterPro" id="IPR019800">
    <property type="entry name" value="Glyco_hydro_3_AS"/>
</dbReference>
<dbReference type="STRING" id="797516.HMPREF9104_02882"/>
<protein>
    <submittedName>
        <fullName evidence="6">Glycosyl hydrolase family 3 protein</fullName>
    </submittedName>
</protein>
<dbReference type="InterPro" id="IPR050288">
    <property type="entry name" value="Cellulose_deg_GH3"/>
</dbReference>
<dbReference type="GO" id="GO:0008422">
    <property type="term" value="F:beta-glucosidase activity"/>
    <property type="evidence" value="ECO:0007669"/>
    <property type="project" value="UniProtKB-ARBA"/>
</dbReference>
<dbReference type="SMART" id="SM01217">
    <property type="entry name" value="Fn3_like"/>
    <property type="match status" value="1"/>
</dbReference>
<dbReference type="Gene3D" id="3.20.20.300">
    <property type="entry name" value="Glycoside hydrolase, family 3, N-terminal domain"/>
    <property type="match status" value="1"/>
</dbReference>
<dbReference type="InterPro" id="IPR036962">
    <property type="entry name" value="Glyco_hydro_3_N_sf"/>
</dbReference>
<dbReference type="Pfam" id="PF14310">
    <property type="entry name" value="Fn3-like"/>
    <property type="match status" value="1"/>
</dbReference>
<keyword evidence="3" id="KW-0119">Carbohydrate metabolism</keyword>
<reference evidence="6 7" key="1">
    <citation type="submission" date="2011-09" db="EMBL/GenBank/DDBJ databases">
        <authorList>
            <person name="Weinstock G."/>
            <person name="Sodergren E."/>
            <person name="Clifton S."/>
            <person name="Fulton L."/>
            <person name="Fulton B."/>
            <person name="Courtney L."/>
            <person name="Fronick C."/>
            <person name="Harrison M."/>
            <person name="Strong C."/>
            <person name="Farmer C."/>
            <person name="Delahaunty K."/>
            <person name="Markovic C."/>
            <person name="Hall O."/>
            <person name="Minx P."/>
            <person name="Tomlinson C."/>
            <person name="Mitreva M."/>
            <person name="Hou S."/>
            <person name="Chen J."/>
            <person name="Wollam A."/>
            <person name="Pepin K.H."/>
            <person name="Johnson M."/>
            <person name="Bhonagiri V."/>
            <person name="Zhang X."/>
            <person name="Suruliraj S."/>
            <person name="Warren W."/>
            <person name="Chinwalla A."/>
            <person name="Mardis E.R."/>
            <person name="Wilson R.K."/>
        </authorList>
    </citation>
    <scope>NUCLEOTIDE SEQUENCE [LARGE SCALE GENOMIC DNA]</scope>
    <source>
        <strain evidence="6 7">F0435</strain>
    </source>
</reference>
<dbReference type="OrthoDB" id="9805821at2"/>
<dbReference type="EMBL" id="AGRJ01000240">
    <property type="protein sequence ID" value="EHO48257.1"/>
    <property type="molecule type" value="Genomic_DNA"/>
</dbReference>
<comment type="similarity">
    <text evidence="1 4">Belongs to the glycosyl hydrolase 3 family.</text>
</comment>
<dbReference type="InterPro" id="IPR026891">
    <property type="entry name" value="Fn3-like"/>
</dbReference>
<dbReference type="PANTHER" id="PTHR42715">
    <property type="entry name" value="BETA-GLUCOSIDASE"/>
    <property type="match status" value="1"/>
</dbReference>
<dbReference type="InterPro" id="IPR036881">
    <property type="entry name" value="Glyco_hydro_3_C_sf"/>
</dbReference>
<evidence type="ECO:0000256" key="4">
    <source>
        <dbReference type="RuleBase" id="RU361161"/>
    </source>
</evidence>
<evidence type="ECO:0000256" key="2">
    <source>
        <dbReference type="ARBA" id="ARBA00022801"/>
    </source>
</evidence>
<evidence type="ECO:0000256" key="3">
    <source>
        <dbReference type="ARBA" id="ARBA00023277"/>
    </source>
</evidence>
<feature type="domain" description="Fibronectin type III-like" evidence="5">
    <location>
        <begin position="580"/>
        <end position="650"/>
    </location>
</feature>
<dbReference type="PROSITE" id="PS00775">
    <property type="entry name" value="GLYCOSYL_HYDROL_F3"/>
    <property type="match status" value="1"/>
</dbReference>
<accession>H1LJU0</accession>
<dbReference type="Pfam" id="PF00933">
    <property type="entry name" value="Glyco_hydro_3"/>
    <property type="match status" value="1"/>
</dbReference>
<proteinExistence type="inferred from homology"/>
<dbReference type="HOGENOM" id="CLU_004542_4_1_9"/>
<dbReference type="AlphaFoldDB" id="H1LJU0"/>
<keyword evidence="4" id="KW-0326">Glycosidase</keyword>
<dbReference type="InterPro" id="IPR002772">
    <property type="entry name" value="Glyco_hydro_3_C"/>
</dbReference>
<dbReference type="GO" id="GO:0005975">
    <property type="term" value="P:carbohydrate metabolic process"/>
    <property type="evidence" value="ECO:0007669"/>
    <property type="project" value="InterPro"/>
</dbReference>